<dbReference type="NCBIfam" id="TIGR00377">
    <property type="entry name" value="ant_ant_sig"/>
    <property type="match status" value="1"/>
</dbReference>
<dbReference type="GO" id="GO:0043856">
    <property type="term" value="F:anti-sigma factor antagonist activity"/>
    <property type="evidence" value="ECO:0007669"/>
    <property type="project" value="InterPro"/>
</dbReference>
<comment type="similarity">
    <text evidence="1 2">Belongs to the anti-sigma-factor antagonist family.</text>
</comment>
<proteinExistence type="inferred from homology"/>
<evidence type="ECO:0000256" key="2">
    <source>
        <dbReference type="RuleBase" id="RU003749"/>
    </source>
</evidence>
<protein>
    <recommendedName>
        <fullName evidence="2">Anti-sigma factor antagonist</fullName>
    </recommendedName>
</protein>
<dbReference type="PANTHER" id="PTHR33495:SF2">
    <property type="entry name" value="ANTI-SIGMA FACTOR ANTAGONIST TM_1081-RELATED"/>
    <property type="match status" value="1"/>
</dbReference>
<organism evidence="4 5">
    <name type="scientific">Planomonospora venezuelensis</name>
    <dbReference type="NCBI Taxonomy" id="1999"/>
    <lineage>
        <taxon>Bacteria</taxon>
        <taxon>Bacillati</taxon>
        <taxon>Actinomycetota</taxon>
        <taxon>Actinomycetes</taxon>
        <taxon>Streptosporangiales</taxon>
        <taxon>Streptosporangiaceae</taxon>
        <taxon>Planomonospora</taxon>
    </lineage>
</organism>
<feature type="domain" description="STAS" evidence="3">
    <location>
        <begin position="20"/>
        <end position="107"/>
    </location>
</feature>
<dbReference type="Pfam" id="PF01740">
    <property type="entry name" value="STAS"/>
    <property type="match status" value="1"/>
</dbReference>
<name>A0A841CZY7_PLAVE</name>
<keyword evidence="5" id="KW-1185">Reference proteome</keyword>
<evidence type="ECO:0000259" key="3">
    <source>
        <dbReference type="PROSITE" id="PS50801"/>
    </source>
</evidence>
<dbReference type="AlphaFoldDB" id="A0A841CZY7"/>
<dbReference type="EMBL" id="JACHJJ010000008">
    <property type="protein sequence ID" value="MBB5963551.1"/>
    <property type="molecule type" value="Genomic_DNA"/>
</dbReference>
<dbReference type="CDD" id="cd07043">
    <property type="entry name" value="STAS_anti-anti-sigma_factors"/>
    <property type="match status" value="1"/>
</dbReference>
<dbReference type="Gene3D" id="3.30.750.24">
    <property type="entry name" value="STAS domain"/>
    <property type="match status" value="1"/>
</dbReference>
<evidence type="ECO:0000256" key="1">
    <source>
        <dbReference type="ARBA" id="ARBA00009013"/>
    </source>
</evidence>
<evidence type="ECO:0000313" key="5">
    <source>
        <dbReference type="Proteomes" id="UP000562352"/>
    </source>
</evidence>
<dbReference type="InterPro" id="IPR002645">
    <property type="entry name" value="STAS_dom"/>
</dbReference>
<dbReference type="InterPro" id="IPR036513">
    <property type="entry name" value="STAS_dom_sf"/>
</dbReference>
<accession>A0A841CZY7</accession>
<dbReference type="InterPro" id="IPR003658">
    <property type="entry name" value="Anti-sigma_ant"/>
</dbReference>
<dbReference type="RefSeq" id="WP_184941779.1">
    <property type="nucleotide sequence ID" value="NZ_BAAAWZ010000001.1"/>
</dbReference>
<dbReference type="PANTHER" id="PTHR33495">
    <property type="entry name" value="ANTI-SIGMA FACTOR ANTAGONIST TM_1081-RELATED-RELATED"/>
    <property type="match status" value="1"/>
</dbReference>
<gene>
    <name evidence="4" type="ORF">FHS22_002831</name>
</gene>
<comment type="caution">
    <text evidence="4">The sequence shown here is derived from an EMBL/GenBank/DDBJ whole genome shotgun (WGS) entry which is preliminary data.</text>
</comment>
<dbReference type="SUPFAM" id="SSF52091">
    <property type="entry name" value="SpoIIaa-like"/>
    <property type="match status" value="1"/>
</dbReference>
<reference evidence="4 5" key="1">
    <citation type="submission" date="2020-08" db="EMBL/GenBank/DDBJ databases">
        <title>Genomic Encyclopedia of Type Strains, Phase III (KMG-III): the genomes of soil and plant-associated and newly described type strains.</title>
        <authorList>
            <person name="Whitman W."/>
        </authorList>
    </citation>
    <scope>NUCLEOTIDE SEQUENCE [LARGE SCALE GENOMIC DNA]</scope>
    <source>
        <strain evidence="4 5">CECT 3303</strain>
    </source>
</reference>
<evidence type="ECO:0000313" key="4">
    <source>
        <dbReference type="EMBL" id="MBB5963551.1"/>
    </source>
</evidence>
<dbReference type="Proteomes" id="UP000562352">
    <property type="component" value="Unassembled WGS sequence"/>
</dbReference>
<sequence>MTIIDTRPLDLAGPSAPTTVHLSGEIDLHTRGALRERLLAVLRYSTSLLVLDLSEVSFCDACGLSVLVGIQRRAREQGVTLLLSAPRPHMSRILRITGLDRSLPTAA</sequence>
<dbReference type="PROSITE" id="PS50801">
    <property type="entry name" value="STAS"/>
    <property type="match status" value="1"/>
</dbReference>